<evidence type="ECO:0000259" key="2">
    <source>
        <dbReference type="Pfam" id="PF04575"/>
    </source>
</evidence>
<keyword evidence="4" id="KW-1185">Reference proteome</keyword>
<dbReference type="Gene3D" id="1.25.40.10">
    <property type="entry name" value="Tetratricopeptide repeat domain"/>
    <property type="match status" value="1"/>
</dbReference>
<name>A0ABT3Z960_9HYPH</name>
<dbReference type="Pfam" id="PF14559">
    <property type="entry name" value="TPR_19"/>
    <property type="match status" value="1"/>
</dbReference>
<feature type="signal peptide" evidence="1">
    <location>
        <begin position="1"/>
        <end position="17"/>
    </location>
</feature>
<feature type="domain" description="Surface lipoprotein assembly modifier C-terminal" evidence="2">
    <location>
        <begin position="143"/>
        <end position="427"/>
    </location>
</feature>
<organism evidence="3 4">
    <name type="scientific">Hoeflea algicola</name>
    <dbReference type="NCBI Taxonomy" id="2983763"/>
    <lineage>
        <taxon>Bacteria</taxon>
        <taxon>Pseudomonadati</taxon>
        <taxon>Pseudomonadota</taxon>
        <taxon>Alphaproteobacteria</taxon>
        <taxon>Hyphomicrobiales</taxon>
        <taxon>Rhizobiaceae</taxon>
        <taxon>Hoeflea</taxon>
    </lineage>
</organism>
<dbReference type="SUPFAM" id="SSF48452">
    <property type="entry name" value="TPR-like"/>
    <property type="match status" value="1"/>
</dbReference>
<reference evidence="3" key="1">
    <citation type="submission" date="2022-10" db="EMBL/GenBank/DDBJ databases">
        <title>Hoeflea sp. G2-23, isolated from marine algae.</title>
        <authorList>
            <person name="Kristyanto S."/>
            <person name="Kim J.M."/>
            <person name="Jeon C.O."/>
        </authorList>
    </citation>
    <scope>NUCLEOTIDE SEQUENCE</scope>
    <source>
        <strain evidence="3">G2-23</strain>
    </source>
</reference>
<sequence>MIASLLAALLLATPVHANIQTQTPFRTAETLVAAGDYPAAERILAKSRFQGAEAIPAAYLLAVVYARTGRPDRAEMILREILSRQPDIDAVRIELVKVLAIQGKRQAAGYHLNQVTDVVDLERDRGQLEQLSRRIGATEGFSLSGYFSLAPSTNVNDGTTQSTVMIGGLPFQIANSARQQSGVGFKAGAVAGYSHALTEKTSLYGALSAGVTDYSNDQYDQQQGEIRAGIRHSELRYTLQAEAIIDRRWQNLKRHSYAIGGRLSGKWNFSQGWWASGEIIHMDRSYDGNAAANTRTTRATASIRRSFSTRLALSLSGSFERETDPARPWNSYDSRSGTVGLETALGFGVRMHASLTGGTRDFKSPFPGLGLVREDKFWEVRSSFRKDGFQIAGFSPIIGIFHKAQSSNVAFFDYQSSGMDLTFTKAF</sequence>
<dbReference type="InterPro" id="IPR007655">
    <property type="entry name" value="Slam_C"/>
</dbReference>
<comment type="caution">
    <text evidence="3">The sequence shown here is derived from an EMBL/GenBank/DDBJ whole genome shotgun (WGS) entry which is preliminary data.</text>
</comment>
<dbReference type="EMBL" id="JAOVZR010000001">
    <property type="protein sequence ID" value="MCY0148231.1"/>
    <property type="molecule type" value="Genomic_DNA"/>
</dbReference>
<keyword evidence="3" id="KW-0449">Lipoprotein</keyword>
<dbReference type="Pfam" id="PF04575">
    <property type="entry name" value="SlipAM"/>
    <property type="match status" value="1"/>
</dbReference>
<proteinExistence type="predicted"/>
<dbReference type="InterPro" id="IPR011990">
    <property type="entry name" value="TPR-like_helical_dom_sf"/>
</dbReference>
<gene>
    <name evidence="3" type="ORF">OEG84_11035</name>
</gene>
<evidence type="ECO:0000256" key="1">
    <source>
        <dbReference type="SAM" id="SignalP"/>
    </source>
</evidence>
<evidence type="ECO:0000313" key="3">
    <source>
        <dbReference type="EMBL" id="MCY0148231.1"/>
    </source>
</evidence>
<protein>
    <submittedName>
        <fullName evidence="3">Surface lipoprotein assembly modifier</fullName>
    </submittedName>
</protein>
<dbReference type="Proteomes" id="UP001073227">
    <property type="component" value="Unassembled WGS sequence"/>
</dbReference>
<dbReference type="RefSeq" id="WP_267653804.1">
    <property type="nucleotide sequence ID" value="NZ_JAOVZR010000001.1"/>
</dbReference>
<keyword evidence="1" id="KW-0732">Signal</keyword>
<evidence type="ECO:0000313" key="4">
    <source>
        <dbReference type="Proteomes" id="UP001073227"/>
    </source>
</evidence>
<feature type="chain" id="PRO_5045917285" evidence="1">
    <location>
        <begin position="18"/>
        <end position="427"/>
    </location>
</feature>
<accession>A0ABT3Z960</accession>